<dbReference type="AlphaFoldDB" id="A0CN27"/>
<dbReference type="Pfam" id="PF04712">
    <property type="entry name" value="Radial_spoke"/>
    <property type="match status" value="2"/>
</dbReference>
<evidence type="ECO:0000313" key="7">
    <source>
        <dbReference type="EMBL" id="CAK72194.1"/>
    </source>
</evidence>
<dbReference type="InterPro" id="IPR006802">
    <property type="entry name" value="Radial_spoke"/>
</dbReference>
<name>A0CN27_PARTE</name>
<protein>
    <submittedName>
        <fullName evidence="7">Uncharacterized protein</fullName>
    </submittedName>
</protein>
<dbReference type="GO" id="GO:0035082">
    <property type="term" value="P:axoneme assembly"/>
    <property type="evidence" value="ECO:0000318"/>
    <property type="project" value="GO_Central"/>
</dbReference>
<dbReference type="GO" id="GO:0060294">
    <property type="term" value="P:cilium movement involved in cell motility"/>
    <property type="evidence" value="ECO:0007669"/>
    <property type="project" value="InterPro"/>
</dbReference>
<dbReference type="STRING" id="5888.A0CN27"/>
<evidence type="ECO:0000256" key="3">
    <source>
        <dbReference type="ARBA" id="ARBA00023069"/>
    </source>
</evidence>
<evidence type="ECO:0000313" key="8">
    <source>
        <dbReference type="Proteomes" id="UP000000600"/>
    </source>
</evidence>
<organism evidence="7 8">
    <name type="scientific">Paramecium tetraurelia</name>
    <dbReference type="NCBI Taxonomy" id="5888"/>
    <lineage>
        <taxon>Eukaryota</taxon>
        <taxon>Sar</taxon>
        <taxon>Alveolata</taxon>
        <taxon>Ciliophora</taxon>
        <taxon>Intramacronucleata</taxon>
        <taxon>Oligohymenophorea</taxon>
        <taxon>Peniculida</taxon>
        <taxon>Parameciidae</taxon>
        <taxon>Paramecium</taxon>
    </lineage>
</organism>
<sequence>MDVQLQKILDSNYKGKTLYNHFCEIYYQMQENKYYKAQSTPSTIILGLSDFEDLSNFIKENRFYHIPLKTAEQVNNLQDQIFPWQEYCKKQMQLMQIKAKVINATVQNFLKLNALLNNVGYGFTDDDAYLIQQSLKSIAIRDANIVNIRFWGKLFAQERDYYVIEVLLSKSYKEPQPPDCDEKLNEYVHYVTQDLLEDWALLPQVTRKQMEASRYITYVFSGNLNKEISQYPRFDGKEKHLLKAQILRITHANLLAPKGLYRYDEDTKQITFEDEFKMPESAELSTMDGWVHLPPNILKQGRITFYEDPSLKEEELNQMKEADPELERLKSIKDDKPFEQNEGNWNIKIFGETQQYTNQEELPLSYQIVLLRNYLWPGAITVSNSSDFISIYFGYGNKNQQNSFNPLAPNDVQEEPEDIDEIPEPNPREQPDELEPDSDDERRREQERREAELQQQQE</sequence>
<dbReference type="eggNOG" id="ENOG502QSU4">
    <property type="taxonomic scope" value="Eukaryota"/>
</dbReference>
<feature type="compositionally biased region" description="Acidic residues" evidence="6">
    <location>
        <begin position="412"/>
        <end position="423"/>
    </location>
</feature>
<gene>
    <name evidence="7" type="ORF">GSPATT00008635001</name>
</gene>
<reference evidence="7 8" key="1">
    <citation type="journal article" date="2006" name="Nature">
        <title>Global trends of whole-genome duplications revealed by the ciliate Paramecium tetraurelia.</title>
        <authorList>
            <consortium name="Genoscope"/>
            <person name="Aury J.-M."/>
            <person name="Jaillon O."/>
            <person name="Duret L."/>
            <person name="Noel B."/>
            <person name="Jubin C."/>
            <person name="Porcel B.M."/>
            <person name="Segurens B."/>
            <person name="Daubin V."/>
            <person name="Anthouard V."/>
            <person name="Aiach N."/>
            <person name="Arnaiz O."/>
            <person name="Billaut A."/>
            <person name="Beisson J."/>
            <person name="Blanc I."/>
            <person name="Bouhouche K."/>
            <person name="Camara F."/>
            <person name="Duharcourt S."/>
            <person name="Guigo R."/>
            <person name="Gogendeau D."/>
            <person name="Katinka M."/>
            <person name="Keller A.-M."/>
            <person name="Kissmehl R."/>
            <person name="Klotz C."/>
            <person name="Koll F."/>
            <person name="Le Moue A."/>
            <person name="Lepere C."/>
            <person name="Malinsky S."/>
            <person name="Nowacki M."/>
            <person name="Nowak J.K."/>
            <person name="Plattner H."/>
            <person name="Poulain J."/>
            <person name="Ruiz F."/>
            <person name="Serrano V."/>
            <person name="Zagulski M."/>
            <person name="Dessen P."/>
            <person name="Betermier M."/>
            <person name="Weissenbach J."/>
            <person name="Scarpelli C."/>
            <person name="Schachter V."/>
            <person name="Sperling L."/>
            <person name="Meyer E."/>
            <person name="Cohen J."/>
            <person name="Wincker P."/>
        </authorList>
    </citation>
    <scope>NUCLEOTIDE SEQUENCE [LARGE SCALE GENOMIC DNA]</scope>
    <source>
        <strain evidence="7 8">Stock d4-2</strain>
    </source>
</reference>
<keyword evidence="5" id="KW-0966">Cell projection</keyword>
<dbReference type="PANTHER" id="PTHR13159">
    <property type="entry name" value="RADIAL SPOKEHEAD-RELATED"/>
    <property type="match status" value="1"/>
</dbReference>
<evidence type="ECO:0000256" key="2">
    <source>
        <dbReference type="ARBA" id="ARBA00022490"/>
    </source>
</evidence>
<evidence type="ECO:0000256" key="1">
    <source>
        <dbReference type="ARBA" id="ARBA00004430"/>
    </source>
</evidence>
<comment type="subcellular location">
    <subcellularLocation>
        <location evidence="1">Cytoplasm</location>
        <location evidence="1">Cytoskeleton</location>
        <location evidence="1">Cilium axoneme</location>
    </subcellularLocation>
</comment>
<proteinExistence type="predicted"/>
<dbReference type="GO" id="GO:0001534">
    <property type="term" value="C:radial spoke"/>
    <property type="evidence" value="ECO:0007669"/>
    <property type="project" value="InterPro"/>
</dbReference>
<keyword evidence="3" id="KW-0969">Cilium</keyword>
<dbReference type="Proteomes" id="UP000000600">
    <property type="component" value="Unassembled WGS sequence"/>
</dbReference>
<dbReference type="KEGG" id="ptm:GSPATT00008635001"/>
<dbReference type="GO" id="GO:0003341">
    <property type="term" value="P:cilium movement"/>
    <property type="evidence" value="ECO:0000318"/>
    <property type="project" value="GO_Central"/>
</dbReference>
<keyword evidence="8" id="KW-1185">Reference proteome</keyword>
<dbReference type="PANTHER" id="PTHR13159:SF0">
    <property type="entry name" value="RADIAL SPOKE HEAD 6 HOMOLOG A"/>
    <property type="match status" value="1"/>
</dbReference>
<evidence type="ECO:0000256" key="6">
    <source>
        <dbReference type="SAM" id="MobiDB-lite"/>
    </source>
</evidence>
<dbReference type="OMA" id="LSTMDGW"/>
<keyword evidence="4" id="KW-0206">Cytoskeleton</keyword>
<dbReference type="OrthoDB" id="272202at2759"/>
<evidence type="ECO:0000256" key="5">
    <source>
        <dbReference type="ARBA" id="ARBA00023273"/>
    </source>
</evidence>
<feature type="region of interest" description="Disordered" evidence="6">
    <location>
        <begin position="403"/>
        <end position="458"/>
    </location>
</feature>
<dbReference type="EMBL" id="CT868119">
    <property type="protein sequence ID" value="CAK72194.1"/>
    <property type="molecule type" value="Genomic_DNA"/>
</dbReference>
<feature type="compositionally biased region" description="Basic and acidic residues" evidence="6">
    <location>
        <begin position="440"/>
        <end position="452"/>
    </location>
</feature>
<dbReference type="GeneID" id="5025376"/>
<dbReference type="InParanoid" id="A0CN27"/>
<keyword evidence="2" id="KW-0963">Cytoplasm</keyword>
<dbReference type="HOGENOM" id="CLU_021526_0_0_1"/>
<dbReference type="GO" id="GO:0005930">
    <property type="term" value="C:axoneme"/>
    <property type="evidence" value="ECO:0000318"/>
    <property type="project" value="GO_Central"/>
</dbReference>
<dbReference type="RefSeq" id="XP_001439591.1">
    <property type="nucleotide sequence ID" value="XM_001439554.2"/>
</dbReference>
<evidence type="ECO:0000256" key="4">
    <source>
        <dbReference type="ARBA" id="ARBA00023212"/>
    </source>
</evidence>
<accession>A0CN27</accession>